<evidence type="ECO:0000259" key="1">
    <source>
        <dbReference type="Pfam" id="PF03724"/>
    </source>
</evidence>
<evidence type="ECO:0000313" key="2">
    <source>
        <dbReference type="EMBL" id="SFE61546.1"/>
    </source>
</evidence>
<keyword evidence="2" id="KW-0346">Stress response</keyword>
<dbReference type="InterPro" id="IPR038670">
    <property type="entry name" value="HslJ-like_sf"/>
</dbReference>
<protein>
    <submittedName>
        <fullName evidence="2">Heat shock protein HslJ</fullName>
    </submittedName>
</protein>
<dbReference type="Pfam" id="PF04170">
    <property type="entry name" value="NlpE"/>
    <property type="match status" value="1"/>
</dbReference>
<dbReference type="STRING" id="385682.SAMN05444380_11484"/>
<accession>A0A1I2BZE0</accession>
<dbReference type="eggNOG" id="COG3187">
    <property type="taxonomic scope" value="Bacteria"/>
</dbReference>
<dbReference type="InParanoid" id="A0A1I2BZE0"/>
<dbReference type="EMBL" id="FONA01000014">
    <property type="protein sequence ID" value="SFE61546.1"/>
    <property type="molecule type" value="Genomic_DNA"/>
</dbReference>
<feature type="domain" description="DUF306" evidence="1">
    <location>
        <begin position="146"/>
        <end position="257"/>
    </location>
</feature>
<dbReference type="PANTHER" id="PTHR35535:SF1">
    <property type="entry name" value="HEAT SHOCK PROTEIN HSLJ"/>
    <property type="match status" value="1"/>
</dbReference>
<dbReference type="Proteomes" id="UP000181976">
    <property type="component" value="Unassembled WGS sequence"/>
</dbReference>
<dbReference type="InterPro" id="IPR005184">
    <property type="entry name" value="DUF306_Meta_HslJ"/>
</dbReference>
<sequence>MTRKTLILLFFYLLFFSWGINPVINGQENICKKKLNGVFTGTFPCLDCPGIKVTLVIKEDGTYELTKAYLEKNIAPIIEKGTVQCTNSKKTLLLNSTNHNKTIIRIRKNGLLLMDSSINEFNTGEENDYFLRIERTTSPSIEDSIQLSAHKWQLRELSKISLKWNHSSNQSPHIQFHTNNKKIYGFSGCNTFSGTYKLGLNNTIKISEIIATKKFCTSTMEVENAFLDMLRQSRYYSLENASLILMDQNQKALGTFKMQNL</sequence>
<dbReference type="OrthoDB" id="5348860at2"/>
<dbReference type="Pfam" id="PF03724">
    <property type="entry name" value="META"/>
    <property type="match status" value="1"/>
</dbReference>
<dbReference type="RefSeq" id="WP_010527860.1">
    <property type="nucleotide sequence ID" value="NZ_AFSL01000063.1"/>
</dbReference>
<dbReference type="Gene3D" id="2.40.128.640">
    <property type="match status" value="1"/>
</dbReference>
<reference evidence="2 3" key="1">
    <citation type="submission" date="2016-10" db="EMBL/GenBank/DDBJ databases">
        <authorList>
            <person name="de Groot N.N."/>
        </authorList>
    </citation>
    <scope>NUCLEOTIDE SEQUENCE [LARGE SCALE GENOMIC DNA]</scope>
    <source>
        <strain evidence="2 3">DSM 19012</strain>
    </source>
</reference>
<keyword evidence="3" id="KW-1185">Reference proteome</keyword>
<dbReference type="AlphaFoldDB" id="A0A1I2BZE0"/>
<proteinExistence type="predicted"/>
<organism evidence="2 3">
    <name type="scientific">Thermophagus xiamenensis</name>
    <dbReference type="NCBI Taxonomy" id="385682"/>
    <lineage>
        <taxon>Bacteria</taxon>
        <taxon>Pseudomonadati</taxon>
        <taxon>Bacteroidota</taxon>
        <taxon>Bacteroidia</taxon>
        <taxon>Marinilabiliales</taxon>
        <taxon>Marinilabiliaceae</taxon>
        <taxon>Thermophagus</taxon>
    </lineage>
</organism>
<evidence type="ECO:0000313" key="3">
    <source>
        <dbReference type="Proteomes" id="UP000181976"/>
    </source>
</evidence>
<dbReference type="InterPro" id="IPR007298">
    <property type="entry name" value="Cu-R_lipoprotein_NlpE"/>
</dbReference>
<dbReference type="Gene3D" id="2.40.128.270">
    <property type="match status" value="1"/>
</dbReference>
<gene>
    <name evidence="2" type="ORF">SAMN05444380_11484</name>
</gene>
<name>A0A1I2BZE0_9BACT</name>
<dbReference type="PANTHER" id="PTHR35535">
    <property type="entry name" value="HEAT SHOCK PROTEIN HSLJ"/>
    <property type="match status" value="1"/>
</dbReference>
<dbReference type="InterPro" id="IPR053147">
    <property type="entry name" value="Hsp_HslJ-like"/>
</dbReference>